<feature type="transmembrane region" description="Helical" evidence="3">
    <location>
        <begin position="34"/>
        <end position="53"/>
    </location>
</feature>
<keyword evidence="3" id="KW-0812">Transmembrane</keyword>
<evidence type="ECO:0000313" key="5">
    <source>
        <dbReference type="EMBL" id="GHP12489.1"/>
    </source>
</evidence>
<evidence type="ECO:0000256" key="3">
    <source>
        <dbReference type="SAM" id="Phobius"/>
    </source>
</evidence>
<name>A0A830I618_9CHLO</name>
<dbReference type="InterPro" id="IPR004843">
    <property type="entry name" value="Calcineurin-like_PHP"/>
</dbReference>
<dbReference type="EMBL" id="BNJQ01000042">
    <property type="protein sequence ID" value="GHP12489.1"/>
    <property type="molecule type" value="Genomic_DNA"/>
</dbReference>
<dbReference type="Proteomes" id="UP000660262">
    <property type="component" value="Unassembled WGS sequence"/>
</dbReference>
<dbReference type="OrthoDB" id="411211at2759"/>
<keyword evidence="2" id="KW-0378">Hydrolase</keyword>
<organism evidence="5 6">
    <name type="scientific">Pycnococcus provasolii</name>
    <dbReference type="NCBI Taxonomy" id="41880"/>
    <lineage>
        <taxon>Eukaryota</taxon>
        <taxon>Viridiplantae</taxon>
        <taxon>Chlorophyta</taxon>
        <taxon>Pseudoscourfieldiophyceae</taxon>
        <taxon>Pseudoscourfieldiales</taxon>
        <taxon>Pycnococcaceae</taxon>
        <taxon>Pycnococcus</taxon>
    </lineage>
</organism>
<keyword evidence="3" id="KW-0472">Membrane</keyword>
<proteinExistence type="predicted"/>
<dbReference type="SUPFAM" id="SSF56300">
    <property type="entry name" value="Metallo-dependent phosphatases"/>
    <property type="match status" value="1"/>
</dbReference>
<keyword evidence="3" id="KW-1133">Transmembrane helix</keyword>
<dbReference type="GO" id="GO:0016787">
    <property type="term" value="F:hydrolase activity"/>
    <property type="evidence" value="ECO:0007669"/>
    <property type="project" value="UniProtKB-KW"/>
</dbReference>
<keyword evidence="6" id="KW-1185">Reference proteome</keyword>
<feature type="domain" description="Calcineurin-like phosphoesterase" evidence="4">
    <location>
        <begin position="105"/>
        <end position="371"/>
    </location>
</feature>
<reference evidence="5" key="1">
    <citation type="submission" date="2020-10" db="EMBL/GenBank/DDBJ databases">
        <title>Unveiling of a novel bifunctional photoreceptor, Dualchrome1, isolated from a cosmopolitan green alga.</title>
        <authorList>
            <person name="Suzuki S."/>
            <person name="Kawachi M."/>
        </authorList>
    </citation>
    <scope>NUCLEOTIDE SEQUENCE</scope>
    <source>
        <strain evidence="5">NIES 2893</strain>
    </source>
</reference>
<dbReference type="Gene3D" id="3.60.21.10">
    <property type="match status" value="1"/>
</dbReference>
<dbReference type="InterPro" id="IPR029052">
    <property type="entry name" value="Metallo-depent_PP-like"/>
</dbReference>
<dbReference type="PANTHER" id="PTHR10161:SF57">
    <property type="entry name" value="PROTEIN WITH METALLOPHOSPHATASE DOMAIN"/>
    <property type="match status" value="1"/>
</dbReference>
<keyword evidence="1" id="KW-0732">Signal</keyword>
<dbReference type="AlphaFoldDB" id="A0A830I618"/>
<accession>A0A830I618</accession>
<protein>
    <submittedName>
        <fullName evidence="5">Acid phosphatase 5, tartrate resistant</fullName>
    </submittedName>
</protein>
<evidence type="ECO:0000313" key="6">
    <source>
        <dbReference type="Proteomes" id="UP000660262"/>
    </source>
</evidence>
<dbReference type="InterPro" id="IPR051558">
    <property type="entry name" value="Metallophosphoesterase_PAP"/>
</dbReference>
<dbReference type="PANTHER" id="PTHR10161">
    <property type="entry name" value="TARTRATE-RESISTANT ACID PHOSPHATASE TYPE 5"/>
    <property type="match status" value="1"/>
</dbReference>
<gene>
    <name evidence="5" type="ORF">PPROV_001121700</name>
</gene>
<evidence type="ECO:0000256" key="1">
    <source>
        <dbReference type="ARBA" id="ARBA00022729"/>
    </source>
</evidence>
<evidence type="ECO:0000256" key="2">
    <source>
        <dbReference type="ARBA" id="ARBA00022801"/>
    </source>
</evidence>
<sequence length="465" mass="50801">MAMASFDDIYASKPQPFSLHTLYRIWSGVVKKSYVYNTLIGILVLSGLFLFLFSGSSSKSSARHFSSVPPNLPPSFARLASLLVDIHKEASPTSSSNGDDDNVLRFFSIGDFGVNTAGARTAALALANVTASLRPSFIVGLGDNFYPTGVEKHSAQRQFRQNFESVYGAQALRSVPWFMALGDHDHCGDVGAQVQYTASSSNKRRRWRMPAQWFGVRANARGEAAESGTNAYDAMKNAAVQFVFSDTVAGEGSMPGVEDGDGSTRRHMYDRCYRPDAAGRAVSEEHNAYVERELERWSSGADGAAPWMIVVGHRPVLSATRRSCAPPNEGGLSAAEMLHRDYRIRKYADHSERAQRADRPPLVYLGGHDHTVQHIESRGASSSVHFLVNGVGGYDLHAFDKRCEAGASASCLPLGAVGHEHKLHVASAYYGFAVHELRASRFDTIFVDAEGLGRDVRTTVFRKNV</sequence>
<comment type="caution">
    <text evidence="5">The sequence shown here is derived from an EMBL/GenBank/DDBJ whole genome shotgun (WGS) entry which is preliminary data.</text>
</comment>
<evidence type="ECO:0000259" key="4">
    <source>
        <dbReference type="Pfam" id="PF00149"/>
    </source>
</evidence>
<dbReference type="Pfam" id="PF00149">
    <property type="entry name" value="Metallophos"/>
    <property type="match status" value="1"/>
</dbReference>